<gene>
    <name evidence="5" type="ORF">TL16_g03582</name>
</gene>
<protein>
    <recommendedName>
        <fullName evidence="4">TsaA-like domain-containing protein</fullName>
    </recommendedName>
</protein>
<dbReference type="AlphaFoldDB" id="A0A9W7A598"/>
<dbReference type="InterPro" id="IPR040372">
    <property type="entry name" value="YaeB-like"/>
</dbReference>
<feature type="domain" description="TsaA-like" evidence="4">
    <location>
        <begin position="79"/>
        <end position="221"/>
    </location>
</feature>
<dbReference type="Proteomes" id="UP001162640">
    <property type="component" value="Unassembled WGS sequence"/>
</dbReference>
<dbReference type="SUPFAM" id="SSF118196">
    <property type="entry name" value="YaeB-like"/>
    <property type="match status" value="1"/>
</dbReference>
<feature type="region of interest" description="Disordered" evidence="3">
    <location>
        <begin position="1"/>
        <end position="30"/>
    </location>
</feature>
<dbReference type="InterPro" id="IPR023370">
    <property type="entry name" value="TrmO-like_N"/>
</dbReference>
<comment type="caution">
    <text evidence="5">The sequence shown here is derived from an EMBL/GenBank/DDBJ whole genome shotgun (WGS) entry which is preliminary data.</text>
</comment>
<feature type="compositionally biased region" description="Low complexity" evidence="3">
    <location>
        <begin position="60"/>
        <end position="78"/>
    </location>
</feature>
<dbReference type="PANTHER" id="PTHR12818">
    <property type="entry name" value="TRNA (ADENINE(37)-N6)-METHYLTRANSFERASE"/>
    <property type="match status" value="1"/>
</dbReference>
<feature type="compositionally biased region" description="Basic and acidic residues" evidence="3">
    <location>
        <begin position="48"/>
        <end position="59"/>
    </location>
</feature>
<dbReference type="CDD" id="cd09281">
    <property type="entry name" value="UPF0066"/>
    <property type="match status" value="1"/>
</dbReference>
<dbReference type="Gene3D" id="3.30.2310.10">
    <property type="entry name" value="YaeB-like"/>
    <property type="match status" value="1"/>
</dbReference>
<evidence type="ECO:0000256" key="1">
    <source>
        <dbReference type="ARBA" id="ARBA00022691"/>
    </source>
</evidence>
<accession>A0A9W7A598</accession>
<dbReference type="EMBL" id="BLQM01000095">
    <property type="protein sequence ID" value="GMH62903.1"/>
    <property type="molecule type" value="Genomic_DNA"/>
</dbReference>
<dbReference type="Gene3D" id="2.40.30.70">
    <property type="entry name" value="YaeB-like"/>
    <property type="match status" value="1"/>
</dbReference>
<name>A0A9W7A598_9STRA</name>
<feature type="region of interest" description="Disordered" evidence="3">
    <location>
        <begin position="48"/>
        <end position="79"/>
    </location>
</feature>
<evidence type="ECO:0000256" key="3">
    <source>
        <dbReference type="SAM" id="MobiDB-lite"/>
    </source>
</evidence>
<dbReference type="Pfam" id="PF01980">
    <property type="entry name" value="TrmO_N"/>
    <property type="match status" value="1"/>
</dbReference>
<evidence type="ECO:0000313" key="6">
    <source>
        <dbReference type="Proteomes" id="UP001162640"/>
    </source>
</evidence>
<dbReference type="PROSITE" id="PS51668">
    <property type="entry name" value="TSAA_2"/>
    <property type="match status" value="1"/>
</dbReference>
<evidence type="ECO:0000259" key="4">
    <source>
        <dbReference type="PROSITE" id="PS51668"/>
    </source>
</evidence>
<dbReference type="InterPro" id="IPR036414">
    <property type="entry name" value="YaeB_N_sf"/>
</dbReference>
<dbReference type="PANTHER" id="PTHR12818:SF0">
    <property type="entry name" value="TRNA (ADENINE(37)-N6)-METHYLTRANSFERASE"/>
    <property type="match status" value="1"/>
</dbReference>
<keyword evidence="1" id="KW-0949">S-adenosyl-L-methionine</keyword>
<dbReference type="InterPro" id="IPR036413">
    <property type="entry name" value="YaeB-like_sf"/>
</dbReference>
<proteinExistence type="inferred from homology"/>
<sequence length="383" mass="42911">MTSLHQSSKGVPTHTDTSDQNTNVTDSPEYLRLLERCESERRGRINTEIKFRKYQREQQDSSASSSSTSNSSSNDTLSMTPIAYITTPFTKRTGCPRQPTLCPHSIATINLQKDCHPDTIQGLEQYSHCWVIFTFDNNTDVRTHKNNYKAKITPPRIRPAGTKVGCMSTRTPHRPNNVGLSLLTIKSVSGRTITVSGVDLCDQTPIYDIKPYVPWDVAGYISGGRWGGEMCGVVQCPDWVWDSEALEYMKRASNGSNGSNGYGSPLKKIKTEEIVRIECVTWTDEAVEQLTREHQKGAFKPLYPSRKSDVNTVQLAISEILSQDPRHNRQKGTATNEEGYKVVFCAAQVRFVVGDDKKTEVVEISKVNFEEGDGDGRMKLFKK</sequence>
<feature type="compositionally biased region" description="Polar residues" evidence="3">
    <location>
        <begin position="1"/>
        <end position="26"/>
    </location>
</feature>
<evidence type="ECO:0000256" key="2">
    <source>
        <dbReference type="ARBA" id="ARBA00033753"/>
    </source>
</evidence>
<comment type="similarity">
    <text evidence="2">Belongs to the tRNA methyltransferase O family.</text>
</comment>
<dbReference type="NCBIfam" id="TIGR00104">
    <property type="entry name" value="tRNA_TsaA"/>
    <property type="match status" value="1"/>
</dbReference>
<evidence type="ECO:0000313" key="5">
    <source>
        <dbReference type="EMBL" id="GMH62903.1"/>
    </source>
</evidence>
<reference evidence="6" key="1">
    <citation type="journal article" date="2023" name="Commun. Biol.">
        <title>Genome analysis of Parmales, the sister group of diatoms, reveals the evolutionary specialization of diatoms from phago-mixotrophs to photoautotrophs.</title>
        <authorList>
            <person name="Ban H."/>
            <person name="Sato S."/>
            <person name="Yoshikawa S."/>
            <person name="Yamada K."/>
            <person name="Nakamura Y."/>
            <person name="Ichinomiya M."/>
            <person name="Sato N."/>
            <person name="Blanc-Mathieu R."/>
            <person name="Endo H."/>
            <person name="Kuwata A."/>
            <person name="Ogata H."/>
        </authorList>
    </citation>
    <scope>NUCLEOTIDE SEQUENCE [LARGE SCALE GENOMIC DNA]</scope>
</reference>
<organism evidence="5 6">
    <name type="scientific">Triparma laevis f. inornata</name>
    <dbReference type="NCBI Taxonomy" id="1714386"/>
    <lineage>
        <taxon>Eukaryota</taxon>
        <taxon>Sar</taxon>
        <taxon>Stramenopiles</taxon>
        <taxon>Ochrophyta</taxon>
        <taxon>Bolidophyceae</taxon>
        <taxon>Parmales</taxon>
        <taxon>Triparmaceae</taxon>
        <taxon>Triparma</taxon>
    </lineage>
</organism>